<reference evidence="1" key="1">
    <citation type="submission" date="2014-11" db="EMBL/GenBank/DDBJ databases">
        <authorList>
            <person name="Amaro Gonzalez C."/>
        </authorList>
    </citation>
    <scope>NUCLEOTIDE SEQUENCE</scope>
</reference>
<organism evidence="1">
    <name type="scientific">Anguilla anguilla</name>
    <name type="common">European freshwater eel</name>
    <name type="synonym">Muraena anguilla</name>
    <dbReference type="NCBI Taxonomy" id="7936"/>
    <lineage>
        <taxon>Eukaryota</taxon>
        <taxon>Metazoa</taxon>
        <taxon>Chordata</taxon>
        <taxon>Craniata</taxon>
        <taxon>Vertebrata</taxon>
        <taxon>Euteleostomi</taxon>
        <taxon>Actinopterygii</taxon>
        <taxon>Neopterygii</taxon>
        <taxon>Teleostei</taxon>
        <taxon>Anguilliformes</taxon>
        <taxon>Anguillidae</taxon>
        <taxon>Anguilla</taxon>
    </lineage>
</organism>
<dbReference type="EMBL" id="GBXM01095021">
    <property type="protein sequence ID" value="JAH13556.1"/>
    <property type="molecule type" value="Transcribed_RNA"/>
</dbReference>
<name>A0A0E9Q9J7_ANGAN</name>
<reference evidence="1" key="2">
    <citation type="journal article" date="2015" name="Fish Shellfish Immunol.">
        <title>Early steps in the European eel (Anguilla anguilla)-Vibrio vulnificus interaction in the gills: Role of the RtxA13 toxin.</title>
        <authorList>
            <person name="Callol A."/>
            <person name="Pajuelo D."/>
            <person name="Ebbesson L."/>
            <person name="Teles M."/>
            <person name="MacKenzie S."/>
            <person name="Amaro C."/>
        </authorList>
    </citation>
    <scope>NUCLEOTIDE SEQUENCE</scope>
</reference>
<evidence type="ECO:0000313" key="1">
    <source>
        <dbReference type="EMBL" id="JAH13556.1"/>
    </source>
</evidence>
<dbReference type="AlphaFoldDB" id="A0A0E9Q9J7"/>
<sequence length="26" mass="2878">MHSYPVGCTGKACPLLRRLLHLVEPS</sequence>
<proteinExistence type="predicted"/>
<protein>
    <submittedName>
        <fullName evidence="1">Uncharacterized protein</fullName>
    </submittedName>
</protein>
<accession>A0A0E9Q9J7</accession>